<proteinExistence type="predicted"/>
<protein>
    <submittedName>
        <fullName evidence="1">Uncharacterized protein</fullName>
    </submittedName>
</protein>
<evidence type="ECO:0000313" key="2">
    <source>
        <dbReference type="Proteomes" id="UP001444071"/>
    </source>
</evidence>
<comment type="caution">
    <text evidence="1">The sequence shown here is derived from an EMBL/GenBank/DDBJ whole genome shotgun (WGS) entry which is preliminary data.</text>
</comment>
<evidence type="ECO:0000313" key="1">
    <source>
        <dbReference type="EMBL" id="MEQ2263240.1"/>
    </source>
</evidence>
<dbReference type="EMBL" id="JAHRIM010021915">
    <property type="protein sequence ID" value="MEQ2263240.1"/>
    <property type="molecule type" value="Genomic_DNA"/>
</dbReference>
<name>A0ABV0W1M1_9TELE</name>
<sequence>MKRVQDNRFSPTRFLLSPQITISSANIIVHGDFYLSSATCSSPQQTRGSELNLDAVPPPLELLCHTYSTPHHCLTALINVLHHSNILLCYSRLLNTTAPL</sequence>
<gene>
    <name evidence="1" type="ORF">XENORESO_005756</name>
</gene>
<reference evidence="1 2" key="1">
    <citation type="submission" date="2021-06" db="EMBL/GenBank/DDBJ databases">
        <authorList>
            <person name="Palmer J.M."/>
        </authorList>
    </citation>
    <scope>NUCLEOTIDE SEQUENCE [LARGE SCALE GENOMIC DNA]</scope>
    <source>
        <strain evidence="1 2">XR_2019</strain>
        <tissue evidence="1">Muscle</tissue>
    </source>
</reference>
<organism evidence="1 2">
    <name type="scientific">Xenotaenia resolanae</name>
    <dbReference type="NCBI Taxonomy" id="208358"/>
    <lineage>
        <taxon>Eukaryota</taxon>
        <taxon>Metazoa</taxon>
        <taxon>Chordata</taxon>
        <taxon>Craniata</taxon>
        <taxon>Vertebrata</taxon>
        <taxon>Euteleostomi</taxon>
        <taxon>Actinopterygii</taxon>
        <taxon>Neopterygii</taxon>
        <taxon>Teleostei</taxon>
        <taxon>Neoteleostei</taxon>
        <taxon>Acanthomorphata</taxon>
        <taxon>Ovalentaria</taxon>
        <taxon>Atherinomorphae</taxon>
        <taxon>Cyprinodontiformes</taxon>
        <taxon>Goodeidae</taxon>
        <taxon>Xenotaenia</taxon>
    </lineage>
</organism>
<dbReference type="Proteomes" id="UP001444071">
    <property type="component" value="Unassembled WGS sequence"/>
</dbReference>
<keyword evidence="2" id="KW-1185">Reference proteome</keyword>
<accession>A0ABV0W1M1</accession>